<dbReference type="InterPro" id="IPR036259">
    <property type="entry name" value="MFS_trans_sf"/>
</dbReference>
<evidence type="ECO:0000256" key="4">
    <source>
        <dbReference type="ARBA" id="ARBA00023136"/>
    </source>
</evidence>
<sequence length="509" mass="55928">MAILTFLRSLLGNDSTHHITDSTKEHSSRTDISDISDVSDSETKEVSNETLTVTWDGPDDPSNPKNWSTGQKWAASCFSTSPALTSIGEEFHIKNEVQLQLILSIFLLAYALGPFILSPCSEIWGRVRVIRFGNLIFILFTTLCGFSASRSQITAFRFLAGVGGSASVGMGSGVLTDCWRPEERGRGIAIYQLAGVLGPAIGPIVGGYMTQYTTWRWCFFTIVITNITVQIFAFFFLRETYPPRILFLKAQAMRERSGNQKFQTEWEQSENDRTLLGLLRITLSRPWVMLGTQPIIQVLAVYQAFNFGTLYLLISGFPALWEGWYGMPRGDATLNYISLAVGSLIGVNICGPATDRVYASLKRHHGISENEPGLPEFRVPLMIPASIISPCGIFLFAWSAQTKLHFLIPNLGAAIFAGSSIISYQCISAYISDSYSLHSASASAACSFLRSTLAFCFPLFVPALFGQLGYGWGGSVVGLASVVLGIPAPWVIWVYGRRLRQSGRFTSGD</sequence>
<dbReference type="EMBL" id="JAUKUA010000009">
    <property type="protein sequence ID" value="KAK0702160.1"/>
    <property type="molecule type" value="Genomic_DNA"/>
</dbReference>
<accession>A0AA39ZR46</accession>
<gene>
    <name evidence="8" type="ORF">B0H67DRAFT_604505</name>
</gene>
<evidence type="ECO:0000256" key="1">
    <source>
        <dbReference type="ARBA" id="ARBA00004141"/>
    </source>
</evidence>
<dbReference type="PANTHER" id="PTHR23502:SF60">
    <property type="entry name" value="MAJOR FACILITATOR SUPERFAMILY (MFS) PROFILE DOMAIN-CONTAINING PROTEIN-RELATED"/>
    <property type="match status" value="1"/>
</dbReference>
<evidence type="ECO:0000259" key="7">
    <source>
        <dbReference type="PROSITE" id="PS50850"/>
    </source>
</evidence>
<feature type="transmembrane region" description="Helical" evidence="6">
    <location>
        <begin position="97"/>
        <end position="117"/>
    </location>
</feature>
<feature type="domain" description="Major facilitator superfamily (MFS) profile" evidence="7">
    <location>
        <begin position="1"/>
        <end position="500"/>
    </location>
</feature>
<feature type="transmembrane region" description="Helical" evidence="6">
    <location>
        <begin position="214"/>
        <end position="237"/>
    </location>
</feature>
<dbReference type="PANTHER" id="PTHR23502">
    <property type="entry name" value="MAJOR FACILITATOR SUPERFAMILY"/>
    <property type="match status" value="1"/>
</dbReference>
<evidence type="ECO:0000256" key="2">
    <source>
        <dbReference type="ARBA" id="ARBA00022692"/>
    </source>
</evidence>
<keyword evidence="3 6" id="KW-1133">Transmembrane helix</keyword>
<feature type="transmembrane region" description="Helical" evidence="6">
    <location>
        <begin position="379"/>
        <end position="400"/>
    </location>
</feature>
<feature type="compositionally biased region" description="Basic and acidic residues" evidence="5">
    <location>
        <begin position="18"/>
        <end position="32"/>
    </location>
</feature>
<keyword evidence="9" id="KW-1185">Reference proteome</keyword>
<reference evidence="8" key="1">
    <citation type="submission" date="2023-06" db="EMBL/GenBank/DDBJ databases">
        <title>Genome-scale phylogeny and comparative genomics of the fungal order Sordariales.</title>
        <authorList>
            <consortium name="Lawrence Berkeley National Laboratory"/>
            <person name="Hensen N."/>
            <person name="Bonometti L."/>
            <person name="Westerberg I."/>
            <person name="Brannstrom I.O."/>
            <person name="Guillou S."/>
            <person name="Cros-Aarteil S."/>
            <person name="Calhoun S."/>
            <person name="Haridas S."/>
            <person name="Kuo A."/>
            <person name="Mondo S."/>
            <person name="Pangilinan J."/>
            <person name="Riley R."/>
            <person name="Labutti K."/>
            <person name="Andreopoulos B."/>
            <person name="Lipzen A."/>
            <person name="Chen C."/>
            <person name="Yanf M."/>
            <person name="Daum C."/>
            <person name="Ng V."/>
            <person name="Clum A."/>
            <person name="Steindorff A."/>
            <person name="Ohm R."/>
            <person name="Martin F."/>
            <person name="Silar P."/>
            <person name="Natvig D."/>
            <person name="Lalanne C."/>
            <person name="Gautier V."/>
            <person name="Ament-Velasquez S.L."/>
            <person name="Kruys A."/>
            <person name="Hutchinson M.I."/>
            <person name="Powell A.J."/>
            <person name="Barry K."/>
            <person name="Miller A.N."/>
            <person name="Grigoriev I.V."/>
            <person name="Debuchy R."/>
            <person name="Gladieux P."/>
            <person name="Thoren M.H."/>
            <person name="Johannesson H."/>
        </authorList>
    </citation>
    <scope>NUCLEOTIDE SEQUENCE</scope>
    <source>
        <strain evidence="8">SMH4607-1</strain>
    </source>
</reference>
<dbReference type="GO" id="GO:0022857">
    <property type="term" value="F:transmembrane transporter activity"/>
    <property type="evidence" value="ECO:0007669"/>
    <property type="project" value="InterPro"/>
</dbReference>
<comment type="subcellular location">
    <subcellularLocation>
        <location evidence="1">Membrane</location>
        <topology evidence="1">Multi-pass membrane protein</topology>
    </subcellularLocation>
</comment>
<proteinExistence type="predicted"/>
<dbReference type="Gene3D" id="1.20.1250.20">
    <property type="entry name" value="MFS general substrate transporter like domains"/>
    <property type="match status" value="1"/>
</dbReference>
<protein>
    <submittedName>
        <fullName evidence="8">MFS multidrug transporter</fullName>
    </submittedName>
</protein>
<keyword evidence="2 6" id="KW-0812">Transmembrane</keyword>
<feature type="region of interest" description="Disordered" evidence="5">
    <location>
        <begin position="18"/>
        <end position="39"/>
    </location>
</feature>
<keyword evidence="4 6" id="KW-0472">Membrane</keyword>
<feature type="transmembrane region" description="Helical" evidence="6">
    <location>
        <begin position="406"/>
        <end position="427"/>
    </location>
</feature>
<feature type="transmembrane region" description="Helical" evidence="6">
    <location>
        <begin position="334"/>
        <end position="358"/>
    </location>
</feature>
<feature type="transmembrane region" description="Helical" evidence="6">
    <location>
        <begin position="295"/>
        <end position="314"/>
    </location>
</feature>
<feature type="transmembrane region" description="Helical" evidence="6">
    <location>
        <begin position="188"/>
        <end position="208"/>
    </location>
</feature>
<comment type="caution">
    <text evidence="8">The sequence shown here is derived from an EMBL/GenBank/DDBJ whole genome shotgun (WGS) entry which is preliminary data.</text>
</comment>
<dbReference type="GO" id="GO:0016020">
    <property type="term" value="C:membrane"/>
    <property type="evidence" value="ECO:0007669"/>
    <property type="project" value="UniProtKB-SubCell"/>
</dbReference>
<dbReference type="InterPro" id="IPR011701">
    <property type="entry name" value="MFS"/>
</dbReference>
<evidence type="ECO:0000256" key="6">
    <source>
        <dbReference type="SAM" id="Phobius"/>
    </source>
</evidence>
<dbReference type="Proteomes" id="UP001172102">
    <property type="component" value="Unassembled WGS sequence"/>
</dbReference>
<evidence type="ECO:0000313" key="9">
    <source>
        <dbReference type="Proteomes" id="UP001172102"/>
    </source>
</evidence>
<feature type="transmembrane region" description="Helical" evidence="6">
    <location>
        <begin position="476"/>
        <end position="495"/>
    </location>
</feature>
<dbReference type="InterPro" id="IPR020846">
    <property type="entry name" value="MFS_dom"/>
</dbReference>
<organism evidence="8 9">
    <name type="scientific">Lasiosphaeris hirsuta</name>
    <dbReference type="NCBI Taxonomy" id="260670"/>
    <lineage>
        <taxon>Eukaryota</taxon>
        <taxon>Fungi</taxon>
        <taxon>Dikarya</taxon>
        <taxon>Ascomycota</taxon>
        <taxon>Pezizomycotina</taxon>
        <taxon>Sordariomycetes</taxon>
        <taxon>Sordariomycetidae</taxon>
        <taxon>Sordariales</taxon>
        <taxon>Lasiosphaeriaceae</taxon>
        <taxon>Lasiosphaeris</taxon>
    </lineage>
</organism>
<feature type="transmembrane region" description="Helical" evidence="6">
    <location>
        <begin position="129"/>
        <end position="149"/>
    </location>
</feature>
<evidence type="ECO:0000313" key="8">
    <source>
        <dbReference type="EMBL" id="KAK0702160.1"/>
    </source>
</evidence>
<dbReference type="SUPFAM" id="SSF103473">
    <property type="entry name" value="MFS general substrate transporter"/>
    <property type="match status" value="1"/>
</dbReference>
<evidence type="ECO:0000256" key="5">
    <source>
        <dbReference type="SAM" id="MobiDB-lite"/>
    </source>
</evidence>
<dbReference type="PROSITE" id="PS50850">
    <property type="entry name" value="MFS"/>
    <property type="match status" value="1"/>
</dbReference>
<feature type="transmembrane region" description="Helical" evidence="6">
    <location>
        <begin position="155"/>
        <end position="176"/>
    </location>
</feature>
<name>A0AA39ZR46_9PEZI</name>
<evidence type="ECO:0000256" key="3">
    <source>
        <dbReference type="ARBA" id="ARBA00022989"/>
    </source>
</evidence>
<feature type="transmembrane region" description="Helical" evidence="6">
    <location>
        <begin position="448"/>
        <end position="470"/>
    </location>
</feature>
<dbReference type="Pfam" id="PF07690">
    <property type="entry name" value="MFS_1"/>
    <property type="match status" value="1"/>
</dbReference>
<dbReference type="AlphaFoldDB" id="A0AA39ZR46"/>